<feature type="region of interest" description="Disordered" evidence="1">
    <location>
        <begin position="372"/>
        <end position="438"/>
    </location>
</feature>
<dbReference type="AlphaFoldDB" id="A0A812XE91"/>
<keyword evidence="3" id="KW-1185">Reference proteome</keyword>
<evidence type="ECO:0000313" key="3">
    <source>
        <dbReference type="Proteomes" id="UP000649617"/>
    </source>
</evidence>
<feature type="compositionally biased region" description="Low complexity" evidence="1">
    <location>
        <begin position="165"/>
        <end position="177"/>
    </location>
</feature>
<name>A0A812XE91_SYMPI</name>
<dbReference type="EMBL" id="CAJNIZ010045416">
    <property type="protein sequence ID" value="CAE7719630.1"/>
    <property type="molecule type" value="Genomic_DNA"/>
</dbReference>
<accession>A0A812XE91</accession>
<dbReference type="Proteomes" id="UP000649617">
    <property type="component" value="Unassembled WGS sequence"/>
</dbReference>
<evidence type="ECO:0000256" key="1">
    <source>
        <dbReference type="SAM" id="MobiDB-lite"/>
    </source>
</evidence>
<gene>
    <name evidence="2" type="ORF">SPIL2461_LOCUS20486</name>
</gene>
<sequence length="438" mass="48411">MNGALVADKKNPMDPSRQVQVHSDIQKARSVQDKAKGHFKMPSPRDCKATMLQGSGVVQVTDGSPRKGHGSPKKASTVHFFIENDERPVQANRVDLKTENEYWTQSSNMSSLDTRGELIRHKEARDSWTQLSCNARKQRDLQSKVLGGSSQTSTAAPRLLAGAGLSPRNSSLRLPLSPREHKANEIATSEESPLSMGKPVRPSKSMSPRSSIAAFRDSTNDAFRRSNSQFTDLRSCEMPLSARSPRRSEMQDMSTTYWANSTTEISRKNAQRHQRRGGQENEVMETAGLLIHQSSPRLAAESAHDKKLWQDERVCGGAASGMQASLEISRRRRELQTSKSMGELPSRALSASERKRVDLASGQIRLAAGIPLQKHDDGSPSGWASPRSMRATVTQPPCAKTAVRGVMNQPSMSKFRNMEPDSPQARKVREQRTSFALL</sequence>
<organism evidence="2 3">
    <name type="scientific">Symbiodinium pilosum</name>
    <name type="common">Dinoflagellate</name>
    <dbReference type="NCBI Taxonomy" id="2952"/>
    <lineage>
        <taxon>Eukaryota</taxon>
        <taxon>Sar</taxon>
        <taxon>Alveolata</taxon>
        <taxon>Dinophyceae</taxon>
        <taxon>Suessiales</taxon>
        <taxon>Symbiodiniaceae</taxon>
        <taxon>Symbiodinium</taxon>
    </lineage>
</organism>
<feature type="region of interest" description="Disordered" evidence="1">
    <location>
        <begin position="1"/>
        <end position="47"/>
    </location>
</feature>
<protein>
    <submittedName>
        <fullName evidence="2">Uncharacterized protein</fullName>
    </submittedName>
</protein>
<feature type="region of interest" description="Disordered" evidence="1">
    <location>
        <begin position="142"/>
        <end position="209"/>
    </location>
</feature>
<proteinExistence type="predicted"/>
<comment type="caution">
    <text evidence="2">The sequence shown here is derived from an EMBL/GenBank/DDBJ whole genome shotgun (WGS) entry which is preliminary data.</text>
</comment>
<feature type="compositionally biased region" description="Basic and acidic residues" evidence="1">
    <location>
        <begin position="24"/>
        <end position="36"/>
    </location>
</feature>
<dbReference type="OrthoDB" id="446370at2759"/>
<evidence type="ECO:0000313" key="2">
    <source>
        <dbReference type="EMBL" id="CAE7719630.1"/>
    </source>
</evidence>
<reference evidence="2" key="1">
    <citation type="submission" date="2021-02" db="EMBL/GenBank/DDBJ databases">
        <authorList>
            <person name="Dougan E. K."/>
            <person name="Rhodes N."/>
            <person name="Thang M."/>
            <person name="Chan C."/>
        </authorList>
    </citation>
    <scope>NUCLEOTIDE SEQUENCE</scope>
</reference>